<accession>A0A6J4SNL2</accession>
<comment type="similarity">
    <text evidence="1">Belongs to the ros/MucR family.</text>
</comment>
<dbReference type="Pfam" id="PF05443">
    <property type="entry name" value="ROS_MUCR"/>
    <property type="match status" value="1"/>
</dbReference>
<dbReference type="AlphaFoldDB" id="A0A6J4SNL2"/>
<evidence type="ECO:0000313" key="2">
    <source>
        <dbReference type="EMBL" id="CAA9497660.1"/>
    </source>
</evidence>
<protein>
    <submittedName>
        <fullName evidence="2">Transcriptional regulator</fullName>
    </submittedName>
</protein>
<sequence>MYDPQSLGETLVTLTADIVSAHLSNNKVPSADVPALIASVHGALKAANAPEVEAPAAPEPAVPVRASIRPDHIVCLEDGKKLKTLKRYLQTRYGLTPEQYRRKWGLPADYPMVAPNYAEQRSVLAKQIGLGRQPRARRDG</sequence>
<dbReference type="EMBL" id="CADCVW010000045">
    <property type="protein sequence ID" value="CAA9497660.1"/>
    <property type="molecule type" value="Genomic_DNA"/>
</dbReference>
<evidence type="ECO:0000256" key="1">
    <source>
        <dbReference type="ARBA" id="ARBA00007031"/>
    </source>
</evidence>
<name>A0A6J4SNL2_9SPHN</name>
<proteinExistence type="inferred from homology"/>
<dbReference type="InterPro" id="IPR008807">
    <property type="entry name" value="ROS_MUCR"/>
</dbReference>
<reference evidence="2" key="1">
    <citation type="submission" date="2020-02" db="EMBL/GenBank/DDBJ databases">
        <authorList>
            <person name="Meier V. D."/>
        </authorList>
    </citation>
    <scope>NUCLEOTIDE SEQUENCE</scope>
    <source>
        <strain evidence="2">AVDCRST_MAG39</strain>
    </source>
</reference>
<dbReference type="GO" id="GO:0003677">
    <property type="term" value="F:DNA binding"/>
    <property type="evidence" value="ECO:0007669"/>
    <property type="project" value="InterPro"/>
</dbReference>
<gene>
    <name evidence="2" type="ORF">AVDCRST_MAG39-1093</name>
</gene>
<dbReference type="Gene3D" id="1.10.10.1550">
    <property type="entry name" value="ROS/MUCR transcriptional regulator protein"/>
    <property type="match status" value="1"/>
</dbReference>
<organism evidence="2">
    <name type="scientific">uncultured Sphingomonadaceae bacterium</name>
    <dbReference type="NCBI Taxonomy" id="169976"/>
    <lineage>
        <taxon>Bacteria</taxon>
        <taxon>Pseudomonadati</taxon>
        <taxon>Pseudomonadota</taxon>
        <taxon>Alphaproteobacteria</taxon>
        <taxon>Sphingomonadales</taxon>
        <taxon>Sphingomonadaceae</taxon>
        <taxon>environmental samples</taxon>
    </lineage>
</organism>
<dbReference type="InterPro" id="IPR041920">
    <property type="entry name" value="ROS/MUCR_sf"/>
</dbReference>
<dbReference type="GO" id="GO:0006355">
    <property type="term" value="P:regulation of DNA-templated transcription"/>
    <property type="evidence" value="ECO:0007669"/>
    <property type="project" value="InterPro"/>
</dbReference>
<dbReference type="GO" id="GO:0008270">
    <property type="term" value="F:zinc ion binding"/>
    <property type="evidence" value="ECO:0007669"/>
    <property type="project" value="InterPro"/>
</dbReference>